<evidence type="ECO:0000256" key="8">
    <source>
        <dbReference type="SAM" id="MobiDB-lite"/>
    </source>
</evidence>
<sequence length="282" mass="28886">MISPRLTVALLAGCALQQLAAGAEVHGAGAEGTVMGPVAFLWPSDRQWDASQDNTAPCGSSAGVTNRTEFPLDQGSVALTIADDAWNVEFHLAVGNNPTSESDFTEQVVSNISSVQPGHQCYKLEDLPDTLSAGTNATIQLEYWSSYEDGKNETFYACADITFVEAVAFDAQVPCFNVTASDFNSGSASSSASSSTASATGASASSSSNDNSGSSSSSGGLSTSDKAGIAIGSILGGLSIIGAGIFFFLYRRRAAAKREAAAAAAAATPKEVEEASVRSARH</sequence>
<comment type="caution">
    <text evidence="12">The sequence shown here is derived from an EMBL/GenBank/DDBJ whole genome shotgun (WGS) entry which is preliminary data.</text>
</comment>
<keyword evidence="3" id="KW-0336">GPI-anchor</keyword>
<keyword evidence="2" id="KW-1003">Cell membrane</keyword>
<evidence type="ECO:0000259" key="11">
    <source>
        <dbReference type="Pfam" id="PF20238"/>
    </source>
</evidence>
<organism evidence="12 13">
    <name type="scientific">Lasiodiplodia theobromae</name>
    <dbReference type="NCBI Taxonomy" id="45133"/>
    <lineage>
        <taxon>Eukaryota</taxon>
        <taxon>Fungi</taxon>
        <taxon>Dikarya</taxon>
        <taxon>Ascomycota</taxon>
        <taxon>Pezizomycotina</taxon>
        <taxon>Dothideomycetes</taxon>
        <taxon>Dothideomycetes incertae sedis</taxon>
        <taxon>Botryosphaeriales</taxon>
        <taxon>Botryosphaeriaceae</taxon>
        <taxon>Lasiodiplodia</taxon>
    </lineage>
</organism>
<accession>A0A5N5DDJ2</accession>
<dbReference type="Pfam" id="PF20238">
    <property type="entry name" value="BIM1-like_dom"/>
    <property type="match status" value="1"/>
</dbReference>
<keyword evidence="4 10" id="KW-0732">Signal</keyword>
<keyword evidence="7" id="KW-0449">Lipoprotein</keyword>
<evidence type="ECO:0000256" key="9">
    <source>
        <dbReference type="SAM" id="Phobius"/>
    </source>
</evidence>
<evidence type="ECO:0000256" key="6">
    <source>
        <dbReference type="ARBA" id="ARBA00023180"/>
    </source>
</evidence>
<dbReference type="Proteomes" id="UP000325902">
    <property type="component" value="Unassembled WGS sequence"/>
</dbReference>
<proteinExistence type="predicted"/>
<evidence type="ECO:0000256" key="4">
    <source>
        <dbReference type="ARBA" id="ARBA00022729"/>
    </source>
</evidence>
<feature type="domain" description="Copper acquisition factor BIM1-like" evidence="11">
    <location>
        <begin position="35"/>
        <end position="179"/>
    </location>
</feature>
<evidence type="ECO:0000256" key="10">
    <source>
        <dbReference type="SAM" id="SignalP"/>
    </source>
</evidence>
<dbReference type="OrthoDB" id="2587363at2759"/>
<dbReference type="InterPro" id="IPR046936">
    <property type="entry name" value="BIM1-like"/>
</dbReference>
<dbReference type="PANTHER" id="PTHR34992:SF5">
    <property type="entry name" value="ANCHORED PROTEIN, PUTATIVE (AFU_ORTHOLOGUE AFUA_6G02800)-RELATED"/>
    <property type="match status" value="1"/>
</dbReference>
<dbReference type="GO" id="GO:0098552">
    <property type="term" value="C:side of membrane"/>
    <property type="evidence" value="ECO:0007669"/>
    <property type="project" value="UniProtKB-KW"/>
</dbReference>
<dbReference type="GO" id="GO:0005886">
    <property type="term" value="C:plasma membrane"/>
    <property type="evidence" value="ECO:0007669"/>
    <property type="project" value="UniProtKB-SubCell"/>
</dbReference>
<evidence type="ECO:0000256" key="3">
    <source>
        <dbReference type="ARBA" id="ARBA00022622"/>
    </source>
</evidence>
<dbReference type="PANTHER" id="PTHR34992">
    <property type="entry name" value="HYPHAL ANASTAMOSIS-7 PROTEIN"/>
    <property type="match status" value="1"/>
</dbReference>
<keyword evidence="5 9" id="KW-0472">Membrane</keyword>
<gene>
    <name evidence="12" type="ORF">DBV05_g5536</name>
</gene>
<evidence type="ECO:0000313" key="13">
    <source>
        <dbReference type="Proteomes" id="UP000325902"/>
    </source>
</evidence>
<evidence type="ECO:0000256" key="5">
    <source>
        <dbReference type="ARBA" id="ARBA00023136"/>
    </source>
</evidence>
<keyword evidence="6" id="KW-0325">Glycoprotein</keyword>
<dbReference type="AlphaFoldDB" id="A0A5N5DDJ2"/>
<reference evidence="12 13" key="1">
    <citation type="journal article" date="2019" name="Sci. Rep.">
        <title>A multi-omics analysis of the grapevine pathogen Lasiodiplodia theobromae reveals that temperature affects the expression of virulence- and pathogenicity-related genes.</title>
        <authorList>
            <person name="Felix C."/>
            <person name="Meneses R."/>
            <person name="Goncalves M.F.M."/>
            <person name="Tilleman L."/>
            <person name="Duarte A.S."/>
            <person name="Jorrin-Novo J.V."/>
            <person name="Van de Peer Y."/>
            <person name="Deforce D."/>
            <person name="Van Nieuwerburgh F."/>
            <person name="Esteves A.C."/>
            <person name="Alves A."/>
        </authorList>
    </citation>
    <scope>NUCLEOTIDE SEQUENCE [LARGE SCALE GENOMIC DNA]</scope>
    <source>
        <strain evidence="12 13">LA-SOL3</strain>
    </source>
</reference>
<keyword evidence="9" id="KW-0812">Transmembrane</keyword>
<dbReference type="CDD" id="cd21176">
    <property type="entry name" value="LPMO_auxiliary-like"/>
    <property type="match status" value="1"/>
</dbReference>
<feature type="region of interest" description="Disordered" evidence="8">
    <location>
        <begin position="194"/>
        <end position="223"/>
    </location>
</feature>
<feature type="chain" id="PRO_5024949001" description="Copper acquisition factor BIM1-like domain-containing protein" evidence="10">
    <location>
        <begin position="23"/>
        <end position="282"/>
    </location>
</feature>
<evidence type="ECO:0000256" key="2">
    <source>
        <dbReference type="ARBA" id="ARBA00022475"/>
    </source>
</evidence>
<dbReference type="InterPro" id="IPR046530">
    <property type="entry name" value="BIM1-like_dom"/>
</dbReference>
<evidence type="ECO:0000256" key="1">
    <source>
        <dbReference type="ARBA" id="ARBA00004609"/>
    </source>
</evidence>
<keyword evidence="13" id="KW-1185">Reference proteome</keyword>
<protein>
    <recommendedName>
        <fullName evidence="11">Copper acquisition factor BIM1-like domain-containing protein</fullName>
    </recommendedName>
</protein>
<evidence type="ECO:0000313" key="12">
    <source>
        <dbReference type="EMBL" id="KAB2575819.1"/>
    </source>
</evidence>
<feature type="signal peptide" evidence="10">
    <location>
        <begin position="1"/>
        <end position="22"/>
    </location>
</feature>
<name>A0A5N5DDJ2_9PEZI</name>
<dbReference type="EMBL" id="VCHE01000029">
    <property type="protein sequence ID" value="KAB2575819.1"/>
    <property type="molecule type" value="Genomic_DNA"/>
</dbReference>
<comment type="subcellular location">
    <subcellularLocation>
        <location evidence="1">Cell membrane</location>
        <topology evidence="1">Lipid-anchor</topology>
        <topology evidence="1">GPI-anchor</topology>
    </subcellularLocation>
</comment>
<keyword evidence="9" id="KW-1133">Transmembrane helix</keyword>
<evidence type="ECO:0000256" key="7">
    <source>
        <dbReference type="ARBA" id="ARBA00023288"/>
    </source>
</evidence>
<feature type="transmembrane region" description="Helical" evidence="9">
    <location>
        <begin position="227"/>
        <end position="250"/>
    </location>
</feature>